<reference evidence="1" key="1">
    <citation type="journal article" date="2015" name="Nature">
        <title>Complex archaea that bridge the gap between prokaryotes and eukaryotes.</title>
        <authorList>
            <person name="Spang A."/>
            <person name="Saw J.H."/>
            <person name="Jorgensen S.L."/>
            <person name="Zaremba-Niedzwiedzka K."/>
            <person name="Martijn J."/>
            <person name="Lind A.E."/>
            <person name="van Eijk R."/>
            <person name="Schleper C."/>
            <person name="Guy L."/>
            <person name="Ettema T.J."/>
        </authorList>
    </citation>
    <scope>NUCLEOTIDE SEQUENCE</scope>
</reference>
<gene>
    <name evidence="1" type="ORF">LCGC14_2935760</name>
</gene>
<comment type="caution">
    <text evidence="1">The sequence shown here is derived from an EMBL/GenBank/DDBJ whole genome shotgun (WGS) entry which is preliminary data.</text>
</comment>
<name>A0A0F8Y6K7_9ZZZZ</name>
<dbReference type="AlphaFoldDB" id="A0A0F8Y6K7"/>
<dbReference type="EMBL" id="LAZR01058733">
    <property type="protein sequence ID" value="KKK69265.1"/>
    <property type="molecule type" value="Genomic_DNA"/>
</dbReference>
<sequence length="75" mass="8856">MTQENSYILEQVEKKIKHFAGCIAFDMYPDNRLSKNMRRPIVILSELNKVIEKAIQEIEQGNYDLYDITKEGIYD</sequence>
<proteinExistence type="predicted"/>
<evidence type="ECO:0000313" key="1">
    <source>
        <dbReference type="EMBL" id="KKK69265.1"/>
    </source>
</evidence>
<protein>
    <submittedName>
        <fullName evidence="1">Uncharacterized protein</fullName>
    </submittedName>
</protein>
<organism evidence="1">
    <name type="scientific">marine sediment metagenome</name>
    <dbReference type="NCBI Taxonomy" id="412755"/>
    <lineage>
        <taxon>unclassified sequences</taxon>
        <taxon>metagenomes</taxon>
        <taxon>ecological metagenomes</taxon>
    </lineage>
</organism>
<accession>A0A0F8Y6K7</accession>